<evidence type="ECO:0000313" key="3">
    <source>
        <dbReference type="EMBL" id="WVZ00402.1"/>
    </source>
</evidence>
<sequence length="109" mass="12669">MLQQFPWLLYILLSLSLQLPAQLPQPIVPLPIFFLPQFSSVSTPLTYAGLLVLLCMLYCTYPSFALTQASASSYQLLLLLHPCSVMNMRMMFYCFRERMRYRVNRGHLT</sequence>
<protein>
    <recommendedName>
        <fullName evidence="5">Secreted peptide</fullName>
    </recommendedName>
</protein>
<keyword evidence="1" id="KW-0472">Membrane</keyword>
<keyword evidence="2" id="KW-0732">Signal</keyword>
<evidence type="ECO:0008006" key="5">
    <source>
        <dbReference type="Google" id="ProtNLM"/>
    </source>
</evidence>
<name>A0AAQ3N0E0_VIGMU</name>
<proteinExistence type="predicted"/>
<keyword evidence="1" id="KW-1133">Transmembrane helix</keyword>
<feature type="signal peptide" evidence="2">
    <location>
        <begin position="1"/>
        <end position="24"/>
    </location>
</feature>
<accession>A0AAQ3N0E0</accession>
<feature type="chain" id="PRO_5043042871" description="Secreted peptide" evidence="2">
    <location>
        <begin position="25"/>
        <end position="109"/>
    </location>
</feature>
<reference evidence="3 4" key="1">
    <citation type="journal article" date="2023" name="Life. Sci Alliance">
        <title>Evolutionary insights into 3D genome organization and epigenetic landscape of Vigna mungo.</title>
        <authorList>
            <person name="Junaid A."/>
            <person name="Singh B."/>
            <person name="Bhatia S."/>
        </authorList>
    </citation>
    <scope>NUCLEOTIDE SEQUENCE [LARGE SCALE GENOMIC DNA]</scope>
    <source>
        <strain evidence="3">Urdbean</strain>
    </source>
</reference>
<dbReference type="AlphaFoldDB" id="A0AAQ3N0E0"/>
<gene>
    <name evidence="3" type="ORF">V8G54_026471</name>
</gene>
<evidence type="ECO:0000313" key="4">
    <source>
        <dbReference type="Proteomes" id="UP001374535"/>
    </source>
</evidence>
<feature type="transmembrane region" description="Helical" evidence="1">
    <location>
        <begin position="45"/>
        <end position="64"/>
    </location>
</feature>
<dbReference type="Proteomes" id="UP001374535">
    <property type="component" value="Chromosome 8"/>
</dbReference>
<dbReference type="EMBL" id="CP144693">
    <property type="protein sequence ID" value="WVZ00402.1"/>
    <property type="molecule type" value="Genomic_DNA"/>
</dbReference>
<evidence type="ECO:0000256" key="2">
    <source>
        <dbReference type="SAM" id="SignalP"/>
    </source>
</evidence>
<organism evidence="3 4">
    <name type="scientific">Vigna mungo</name>
    <name type="common">Black gram</name>
    <name type="synonym">Phaseolus mungo</name>
    <dbReference type="NCBI Taxonomy" id="3915"/>
    <lineage>
        <taxon>Eukaryota</taxon>
        <taxon>Viridiplantae</taxon>
        <taxon>Streptophyta</taxon>
        <taxon>Embryophyta</taxon>
        <taxon>Tracheophyta</taxon>
        <taxon>Spermatophyta</taxon>
        <taxon>Magnoliopsida</taxon>
        <taxon>eudicotyledons</taxon>
        <taxon>Gunneridae</taxon>
        <taxon>Pentapetalae</taxon>
        <taxon>rosids</taxon>
        <taxon>fabids</taxon>
        <taxon>Fabales</taxon>
        <taxon>Fabaceae</taxon>
        <taxon>Papilionoideae</taxon>
        <taxon>50 kb inversion clade</taxon>
        <taxon>NPAAA clade</taxon>
        <taxon>indigoferoid/millettioid clade</taxon>
        <taxon>Phaseoleae</taxon>
        <taxon>Vigna</taxon>
    </lineage>
</organism>
<keyword evidence="1" id="KW-0812">Transmembrane</keyword>
<evidence type="ECO:0000256" key="1">
    <source>
        <dbReference type="SAM" id="Phobius"/>
    </source>
</evidence>
<keyword evidence="4" id="KW-1185">Reference proteome</keyword>